<dbReference type="EMBL" id="JAIQUM010000026">
    <property type="protein sequence ID" value="MBZ5751108.1"/>
    <property type="molecule type" value="Genomic_DNA"/>
</dbReference>
<evidence type="ECO:0000313" key="1">
    <source>
        <dbReference type="EMBL" id="MBZ5751108.1"/>
    </source>
</evidence>
<organism evidence="1 2">
    <name type="scientific">Metabacillus rhizolycopersici</name>
    <dbReference type="NCBI Taxonomy" id="2875709"/>
    <lineage>
        <taxon>Bacteria</taxon>
        <taxon>Bacillati</taxon>
        <taxon>Bacillota</taxon>
        <taxon>Bacilli</taxon>
        <taxon>Bacillales</taxon>
        <taxon>Bacillaceae</taxon>
        <taxon>Metabacillus</taxon>
    </lineage>
</organism>
<gene>
    <name evidence="1" type="ORF">K9V48_12815</name>
</gene>
<dbReference type="Proteomes" id="UP001165287">
    <property type="component" value="Unassembled WGS sequence"/>
</dbReference>
<protein>
    <submittedName>
        <fullName evidence="1">Uncharacterized protein</fullName>
    </submittedName>
</protein>
<evidence type="ECO:0000313" key="2">
    <source>
        <dbReference type="Proteomes" id="UP001165287"/>
    </source>
</evidence>
<sequence length="117" mass="14038">MNPILLEFLHRSAVSKLADDKREIYQFIESKENQLEDISVNEQQFMQLMVEQFPYKAAAEHFLLDLSMVKAVMDEAQAEINRMIDERCKHIRWIDCTDKIRKKRGRKEKQWSFLFVS</sequence>
<reference evidence="1" key="1">
    <citation type="submission" date="2024-05" db="EMBL/GenBank/DDBJ databases">
        <title>Metabacillus sp. nov., isolated from the rhizosphere soil of tomato plants.</title>
        <authorList>
            <person name="Ma R."/>
        </authorList>
    </citation>
    <scope>NUCLEOTIDE SEQUENCE</scope>
    <source>
        <strain evidence="1">DBTR6</strain>
    </source>
</reference>
<dbReference type="RefSeq" id="WP_224139382.1">
    <property type="nucleotide sequence ID" value="NZ_JAIQUM010000026.1"/>
</dbReference>
<accession>A0ABS7US43</accession>
<comment type="caution">
    <text evidence="1">The sequence shown here is derived from an EMBL/GenBank/DDBJ whole genome shotgun (WGS) entry which is preliminary data.</text>
</comment>
<proteinExistence type="predicted"/>
<keyword evidence="2" id="KW-1185">Reference proteome</keyword>
<name>A0ABS7US43_9BACI</name>